<evidence type="ECO:0000313" key="2">
    <source>
        <dbReference type="WBParaSite" id="JU765_v2.g2199.t1"/>
    </source>
</evidence>
<sequence>MLLTGLLADKFNAKYMIIASVLTASTANFIIPLLSPTSVYFAIFARFLIGVADALLQPAVNSLLTRWFPANERSYALGVASGGRQIGALLIVPTAGALCSQTEFFGGWPAIFYVSACAGLFFIFIYAILGRDKPSKQSCISDAELRFITNANAAENVGKKRMDRKRRLPRVSADDDDHVSSQLFARCS</sequence>
<organism evidence="1 2">
    <name type="scientific">Panagrolaimus sp. JU765</name>
    <dbReference type="NCBI Taxonomy" id="591449"/>
    <lineage>
        <taxon>Eukaryota</taxon>
        <taxon>Metazoa</taxon>
        <taxon>Ecdysozoa</taxon>
        <taxon>Nematoda</taxon>
        <taxon>Chromadorea</taxon>
        <taxon>Rhabditida</taxon>
        <taxon>Tylenchina</taxon>
        <taxon>Panagrolaimomorpha</taxon>
        <taxon>Panagrolaimoidea</taxon>
        <taxon>Panagrolaimidae</taxon>
        <taxon>Panagrolaimus</taxon>
    </lineage>
</organism>
<evidence type="ECO:0000313" key="1">
    <source>
        <dbReference type="Proteomes" id="UP000887576"/>
    </source>
</evidence>
<protein>
    <submittedName>
        <fullName evidence="2">Major facilitator superfamily (MFS) profile domain-containing protein</fullName>
    </submittedName>
</protein>
<name>A0AC34R000_9BILA</name>
<accession>A0AC34R000</accession>
<dbReference type="Proteomes" id="UP000887576">
    <property type="component" value="Unplaced"/>
</dbReference>
<proteinExistence type="predicted"/>
<dbReference type="WBParaSite" id="JU765_v2.g2199.t1">
    <property type="protein sequence ID" value="JU765_v2.g2199.t1"/>
    <property type="gene ID" value="JU765_v2.g2199"/>
</dbReference>
<reference evidence="2" key="1">
    <citation type="submission" date="2022-11" db="UniProtKB">
        <authorList>
            <consortium name="WormBaseParasite"/>
        </authorList>
    </citation>
    <scope>IDENTIFICATION</scope>
</reference>